<dbReference type="Pfam" id="PF13660">
    <property type="entry name" value="DUF4147"/>
    <property type="match status" value="1"/>
</dbReference>
<protein>
    <submittedName>
        <fullName evidence="3">DUF4147 domain-containing protein</fullName>
    </submittedName>
</protein>
<sequence>MSIDIRFASLLHSLFDAAVSAAQAEAALPPSLPAPSAAGRIILLAAGKAAGAMLQVAESHYLDACGLEPGRLTGLGVTRHGYGRATRQLELVEAGHPVPDAAGVAATMRCLELAAAARPGDHVVVLLSGGGSANWIAPAAGVSLADKQDLTRRLLRSGATIREINCVRKHLSRIKGGRLALAVPEGVALTTLAISDVPQDDAAVIASGPTVGDPSSLAEARDICARHAIEVPPAIRAALVDPANESPAPDHPRFAATRYELIARPALSLAAAADVARAEGYDVHLLGDSLEGEARERAVEHASLARHLAAHGKRAVLLSGGELTVTLRGDGRGGPNQEYALALALALEGAADIAAVAGDTDGTDGGGGAASDPAGALIDPSTLARARTMGLDAAAFLARNDSTGFFERLGDLLTPGPTFTNVNDFRAVVVDKR</sequence>
<dbReference type="InterPro" id="IPR007835">
    <property type="entry name" value="MOFRL"/>
</dbReference>
<feature type="domain" description="MOFRL-associated" evidence="2">
    <location>
        <begin position="11"/>
        <end position="239"/>
    </location>
</feature>
<dbReference type="InterPro" id="IPR037035">
    <property type="entry name" value="GK-like_C_sf"/>
</dbReference>
<dbReference type="PANTHER" id="PTHR12227">
    <property type="entry name" value="GLYCERATE KINASE"/>
    <property type="match status" value="1"/>
</dbReference>
<name>A0ABW9ZQQ8_9HYPH</name>
<dbReference type="Gene3D" id="3.40.50.10180">
    <property type="entry name" value="Glycerate kinase, MOFRL-like N-terminal domain"/>
    <property type="match status" value="1"/>
</dbReference>
<evidence type="ECO:0000313" key="4">
    <source>
        <dbReference type="Proteomes" id="UP000541347"/>
    </source>
</evidence>
<dbReference type="SUPFAM" id="SSF82544">
    <property type="entry name" value="GckA/TtuD-like"/>
    <property type="match status" value="1"/>
</dbReference>
<evidence type="ECO:0000259" key="1">
    <source>
        <dbReference type="Pfam" id="PF05161"/>
    </source>
</evidence>
<accession>A0ABW9ZQQ8</accession>
<reference evidence="3 4" key="1">
    <citation type="submission" date="2020-01" db="EMBL/GenBank/DDBJ databases">
        <authorList>
            <person name="Peng S.Y."/>
            <person name="Li J."/>
            <person name="Wang M."/>
            <person name="Wang L."/>
            <person name="Wang C.Q."/>
            <person name="Wang J.R."/>
        </authorList>
    </citation>
    <scope>NUCLEOTIDE SEQUENCE [LARGE SCALE GENOMIC DNA]</scope>
    <source>
        <strain evidence="3 4">XCT-34</strain>
    </source>
</reference>
<gene>
    <name evidence="3" type="ORF">GWI71_16500</name>
</gene>
<proteinExistence type="predicted"/>
<feature type="domain" description="MOFRL" evidence="1">
    <location>
        <begin position="316"/>
        <end position="424"/>
    </location>
</feature>
<organism evidence="3 4">
    <name type="scientific">Pannonibacter tanglangensis</name>
    <dbReference type="NCBI Taxonomy" id="2750084"/>
    <lineage>
        <taxon>Bacteria</taxon>
        <taxon>Pseudomonadati</taxon>
        <taxon>Pseudomonadota</taxon>
        <taxon>Alphaproteobacteria</taxon>
        <taxon>Hyphomicrobiales</taxon>
        <taxon>Stappiaceae</taxon>
        <taxon>Pannonibacter</taxon>
    </lineage>
</organism>
<dbReference type="EMBL" id="JAABLP010000004">
    <property type="protein sequence ID" value="NBN65294.1"/>
    <property type="molecule type" value="Genomic_DNA"/>
</dbReference>
<dbReference type="PANTHER" id="PTHR12227:SF0">
    <property type="entry name" value="GLYCERATE KINASE"/>
    <property type="match status" value="1"/>
</dbReference>
<evidence type="ECO:0000313" key="3">
    <source>
        <dbReference type="EMBL" id="NBN65294.1"/>
    </source>
</evidence>
<dbReference type="Pfam" id="PF05161">
    <property type="entry name" value="MOFRL"/>
    <property type="match status" value="1"/>
</dbReference>
<evidence type="ECO:0000259" key="2">
    <source>
        <dbReference type="Pfam" id="PF13660"/>
    </source>
</evidence>
<dbReference type="InterPro" id="IPR038614">
    <property type="entry name" value="GK_N_sf"/>
</dbReference>
<dbReference type="InterPro" id="IPR025286">
    <property type="entry name" value="MOFRL_assoc_dom"/>
</dbReference>
<dbReference type="InterPro" id="IPR039760">
    <property type="entry name" value="MOFRL_protein"/>
</dbReference>
<dbReference type="Gene3D" id="3.40.1480.10">
    <property type="entry name" value="MOFRL domain"/>
    <property type="match status" value="1"/>
</dbReference>
<dbReference type="Proteomes" id="UP000541347">
    <property type="component" value="Unassembled WGS sequence"/>
</dbReference>
<keyword evidence="4" id="KW-1185">Reference proteome</keyword>
<comment type="caution">
    <text evidence="3">The sequence shown here is derived from an EMBL/GenBank/DDBJ whole genome shotgun (WGS) entry which is preliminary data.</text>
</comment>